<dbReference type="InterPro" id="IPR036322">
    <property type="entry name" value="WD40_repeat_dom_sf"/>
</dbReference>
<dbReference type="EMBL" id="KZ819292">
    <property type="protein sequence ID" value="PWN98153.1"/>
    <property type="molecule type" value="Genomic_DNA"/>
</dbReference>
<dbReference type="InterPro" id="IPR015943">
    <property type="entry name" value="WD40/YVTN_repeat-like_dom_sf"/>
</dbReference>
<comment type="similarity">
    <text evidence="3">Belongs to the WD repeat cdt2 family.</text>
</comment>
<dbReference type="Proteomes" id="UP000245946">
    <property type="component" value="Unassembled WGS sequence"/>
</dbReference>
<feature type="compositionally biased region" description="Polar residues" evidence="5">
    <location>
        <begin position="459"/>
        <end position="469"/>
    </location>
</feature>
<dbReference type="AlphaFoldDB" id="A0A316ZD25"/>
<keyword evidence="4" id="KW-0853">WD repeat</keyword>
<keyword evidence="2" id="KW-0833">Ubl conjugation pathway</keyword>
<evidence type="ECO:0000313" key="6">
    <source>
        <dbReference type="EMBL" id="PWN98153.1"/>
    </source>
</evidence>
<evidence type="ECO:0000256" key="1">
    <source>
        <dbReference type="ARBA" id="ARBA00004906"/>
    </source>
</evidence>
<dbReference type="PROSITE" id="PS50082">
    <property type="entry name" value="WD_REPEATS_2"/>
    <property type="match status" value="1"/>
</dbReference>
<dbReference type="PANTHER" id="PTHR22852">
    <property type="entry name" value="LETHAL 2 DENTICLELESS PROTEIN RETINOIC ACID-REGULATED NUCLEAR MATRIX-ASSOCIATED PROTEIN"/>
    <property type="match status" value="1"/>
</dbReference>
<dbReference type="GO" id="GO:0043161">
    <property type="term" value="P:proteasome-mediated ubiquitin-dependent protein catabolic process"/>
    <property type="evidence" value="ECO:0007669"/>
    <property type="project" value="TreeGrafter"/>
</dbReference>
<protein>
    <submittedName>
        <fullName evidence="6">WD40 repeat-like protein</fullName>
    </submittedName>
</protein>
<dbReference type="OrthoDB" id="2096344at2759"/>
<dbReference type="InterPro" id="IPR001680">
    <property type="entry name" value="WD40_rpt"/>
</dbReference>
<feature type="compositionally biased region" description="Low complexity" evidence="5">
    <location>
        <begin position="42"/>
        <end position="63"/>
    </location>
</feature>
<feature type="region of interest" description="Disordered" evidence="5">
    <location>
        <begin position="459"/>
        <end position="493"/>
    </location>
</feature>
<keyword evidence="7" id="KW-1185">Reference proteome</keyword>
<dbReference type="GO" id="GO:0005634">
    <property type="term" value="C:nucleus"/>
    <property type="evidence" value="ECO:0007669"/>
    <property type="project" value="TreeGrafter"/>
</dbReference>
<feature type="compositionally biased region" description="Pro residues" evidence="5">
    <location>
        <begin position="26"/>
        <end position="35"/>
    </location>
</feature>
<feature type="compositionally biased region" description="Acidic residues" evidence="5">
    <location>
        <begin position="470"/>
        <end position="485"/>
    </location>
</feature>
<feature type="compositionally biased region" description="Low complexity" evidence="5">
    <location>
        <begin position="1"/>
        <end position="23"/>
    </location>
</feature>
<feature type="region of interest" description="Disordered" evidence="5">
    <location>
        <begin position="1"/>
        <end position="86"/>
    </location>
</feature>
<evidence type="ECO:0000313" key="7">
    <source>
        <dbReference type="Proteomes" id="UP000245946"/>
    </source>
</evidence>
<proteinExistence type="inferred from homology"/>
<organism evidence="6 7">
    <name type="scientific">Tilletiopsis washingtonensis</name>
    <dbReference type="NCBI Taxonomy" id="58919"/>
    <lineage>
        <taxon>Eukaryota</taxon>
        <taxon>Fungi</taxon>
        <taxon>Dikarya</taxon>
        <taxon>Basidiomycota</taxon>
        <taxon>Ustilaginomycotina</taxon>
        <taxon>Exobasidiomycetes</taxon>
        <taxon>Entylomatales</taxon>
        <taxon>Entylomatales incertae sedis</taxon>
        <taxon>Tilletiopsis</taxon>
    </lineage>
</organism>
<dbReference type="SMART" id="SM00320">
    <property type="entry name" value="WD40"/>
    <property type="match status" value="5"/>
</dbReference>
<name>A0A316ZD25_9BASI</name>
<dbReference type="InterPro" id="IPR051865">
    <property type="entry name" value="WD-repeat_CDT2_adapter"/>
</dbReference>
<dbReference type="STRING" id="58919.A0A316ZD25"/>
<gene>
    <name evidence="6" type="ORF">FA09DRAFT_360439</name>
</gene>
<evidence type="ECO:0000256" key="4">
    <source>
        <dbReference type="PROSITE-ProRule" id="PRU00221"/>
    </source>
</evidence>
<evidence type="ECO:0000256" key="5">
    <source>
        <dbReference type="SAM" id="MobiDB-lite"/>
    </source>
</evidence>
<feature type="repeat" description="WD" evidence="4">
    <location>
        <begin position="290"/>
        <end position="331"/>
    </location>
</feature>
<evidence type="ECO:0000256" key="2">
    <source>
        <dbReference type="ARBA" id="ARBA00022786"/>
    </source>
</evidence>
<comment type="pathway">
    <text evidence="1">Protein modification; protein ubiquitination.</text>
</comment>
<dbReference type="PANTHER" id="PTHR22852:SF0">
    <property type="entry name" value="DENTICLELESS PROTEIN HOMOLOG"/>
    <property type="match status" value="1"/>
</dbReference>
<dbReference type="Gene3D" id="2.130.10.10">
    <property type="entry name" value="YVTN repeat-like/Quinoprotein amine dehydrogenase"/>
    <property type="match status" value="2"/>
</dbReference>
<dbReference type="RefSeq" id="XP_025598432.1">
    <property type="nucleotide sequence ID" value="XM_025745232.1"/>
</dbReference>
<reference evidence="6 7" key="1">
    <citation type="journal article" date="2018" name="Mol. Biol. Evol.">
        <title>Broad Genomic Sampling Reveals a Smut Pathogenic Ancestry of the Fungal Clade Ustilaginomycotina.</title>
        <authorList>
            <person name="Kijpornyongpan T."/>
            <person name="Mondo S.J."/>
            <person name="Barry K."/>
            <person name="Sandor L."/>
            <person name="Lee J."/>
            <person name="Lipzen A."/>
            <person name="Pangilinan J."/>
            <person name="LaButti K."/>
            <person name="Hainaut M."/>
            <person name="Henrissat B."/>
            <person name="Grigoriev I.V."/>
            <person name="Spatafora J.W."/>
            <person name="Aime M.C."/>
        </authorList>
    </citation>
    <scope>NUCLEOTIDE SEQUENCE [LARGE SCALE GENOMIC DNA]</scope>
    <source>
        <strain evidence="6 7">MCA 4186</strain>
    </source>
</reference>
<dbReference type="GO" id="GO:0030674">
    <property type="term" value="F:protein-macromolecule adaptor activity"/>
    <property type="evidence" value="ECO:0007669"/>
    <property type="project" value="TreeGrafter"/>
</dbReference>
<sequence length="641" mass="66672">MASSQSSAASGSSSAASSSRRGATPPTSPHTPQRPSPCLFFDSASACSSDDDVPGCPASPSSGRRPRQRRRLAAAGDENAPPKARVRPVRVVKGTVTPSRAAAIFRMPLATASLPAPAAAPALDACSPASKRLCTEMRKVPGYDSALRSDALTAWRSAGASLDSPRAAALPTRDLGAALLAMRSGAGLRGPRNIPVPLSSYHRAFQPTRGIFLPAGDDSLAAAHPLCGSFSFAAASAAPGRAFLAVGTNDGSIVLRDMSGLAAEPVGLSNYEEMAYGAADDAENSATFRWKACQGSVFDVAWRADDRALVAGGSDYVMRTWDTATLQQTGVFSGPRGSPRSVTWDPSCPSGSVFLSAGRDGAIHLFDTRVTTRVPHSAFRLRHQQEATTPAVMSLWGAHTSLPARPRRGKGSRGGGEGVLLPKGIMSVMYVPSRGAHMVASAGCADGVVKLWDLRNYSAGPSDQASTPEPSDDLAPEMEPCEESNDVTRGPGRFASSHGISSIVASDSTLYAASTNGSIYSLALADLSPTLTPLGRAPALTAPAQRGNTLYARLALSADGRSLALGCNSGTVALWDTWAAARETNHQPAMLQAHAKNFEINAVSWAHGPHGQTLASISDDYSVRLFRPQPLGQAAAPRSCF</sequence>
<dbReference type="GeneID" id="37272776"/>
<dbReference type="SUPFAM" id="SSF50978">
    <property type="entry name" value="WD40 repeat-like"/>
    <property type="match status" value="1"/>
</dbReference>
<accession>A0A316ZD25</accession>
<evidence type="ECO:0000256" key="3">
    <source>
        <dbReference type="ARBA" id="ARBA00038344"/>
    </source>
</evidence>